<evidence type="ECO:0000313" key="2">
    <source>
        <dbReference type="EMBL" id="MBH0238873.1"/>
    </source>
</evidence>
<sequence length="136" mass="14056">MIGIRSVIQVALAAGDLDATLAFWRDKLGLVIHARFEPPGIAFILAGDMRLFFAPATSPAAVYFTVPDLDVAVLRLTAAGVVLDVAPTVVFEDSEGILGPAGEAERMAFLSDPAGNTIGLVARRPIPGAATGEPSA</sequence>
<dbReference type="InterPro" id="IPR029068">
    <property type="entry name" value="Glyas_Bleomycin-R_OHBP_Dase"/>
</dbReference>
<feature type="domain" description="VOC" evidence="1">
    <location>
        <begin position="6"/>
        <end position="123"/>
    </location>
</feature>
<gene>
    <name evidence="2" type="ORF">I5731_13640</name>
</gene>
<reference evidence="2" key="1">
    <citation type="submission" date="2020-12" db="EMBL/GenBank/DDBJ databases">
        <title>Methylobrevis albus sp. nov., isolated from fresh water lack sediment.</title>
        <authorList>
            <person name="Zou Q."/>
        </authorList>
    </citation>
    <scope>NUCLEOTIDE SEQUENCE</scope>
    <source>
        <strain evidence="2">L22</strain>
    </source>
</reference>
<proteinExistence type="predicted"/>
<dbReference type="Pfam" id="PF00903">
    <property type="entry name" value="Glyoxalase"/>
    <property type="match status" value="1"/>
</dbReference>
<dbReference type="EMBL" id="JADZLT010000052">
    <property type="protein sequence ID" value="MBH0238873.1"/>
    <property type="molecule type" value="Genomic_DNA"/>
</dbReference>
<organism evidence="2 3">
    <name type="scientific">Methylobrevis albus</name>
    <dbReference type="NCBI Taxonomy" id="2793297"/>
    <lineage>
        <taxon>Bacteria</taxon>
        <taxon>Pseudomonadati</taxon>
        <taxon>Pseudomonadota</taxon>
        <taxon>Alphaproteobacteria</taxon>
        <taxon>Hyphomicrobiales</taxon>
        <taxon>Pleomorphomonadaceae</taxon>
        <taxon>Methylobrevis</taxon>
    </lineage>
</organism>
<evidence type="ECO:0000313" key="3">
    <source>
        <dbReference type="Proteomes" id="UP000631694"/>
    </source>
</evidence>
<name>A0A931I4U8_9HYPH</name>
<protein>
    <submittedName>
        <fullName evidence="2">Glyoxalase</fullName>
    </submittedName>
</protein>
<dbReference type="Proteomes" id="UP000631694">
    <property type="component" value="Unassembled WGS sequence"/>
</dbReference>
<comment type="caution">
    <text evidence="2">The sequence shown here is derived from an EMBL/GenBank/DDBJ whole genome shotgun (WGS) entry which is preliminary data.</text>
</comment>
<accession>A0A931I4U8</accession>
<dbReference type="InterPro" id="IPR037523">
    <property type="entry name" value="VOC_core"/>
</dbReference>
<keyword evidence="3" id="KW-1185">Reference proteome</keyword>
<dbReference type="SUPFAM" id="SSF54593">
    <property type="entry name" value="Glyoxalase/Bleomycin resistance protein/Dihydroxybiphenyl dioxygenase"/>
    <property type="match status" value="1"/>
</dbReference>
<dbReference type="RefSeq" id="WP_197311965.1">
    <property type="nucleotide sequence ID" value="NZ_JADZLT010000052.1"/>
</dbReference>
<dbReference type="Gene3D" id="3.10.180.10">
    <property type="entry name" value="2,3-Dihydroxybiphenyl 1,2-Dioxygenase, domain 1"/>
    <property type="match status" value="1"/>
</dbReference>
<dbReference type="PROSITE" id="PS51819">
    <property type="entry name" value="VOC"/>
    <property type="match status" value="1"/>
</dbReference>
<dbReference type="AlphaFoldDB" id="A0A931I4U8"/>
<dbReference type="InterPro" id="IPR004360">
    <property type="entry name" value="Glyas_Fos-R_dOase_dom"/>
</dbReference>
<evidence type="ECO:0000259" key="1">
    <source>
        <dbReference type="PROSITE" id="PS51819"/>
    </source>
</evidence>